<accession>A0ABS2L3G6</accession>
<protein>
    <recommendedName>
        <fullName evidence="11">Methyltransferase domain-containing protein</fullName>
    </recommendedName>
</protein>
<evidence type="ECO:0000259" key="8">
    <source>
        <dbReference type="Pfam" id="PF25004"/>
    </source>
</evidence>
<dbReference type="SUPFAM" id="SSF53335">
    <property type="entry name" value="S-adenosyl-L-methionine-dependent methyltransferases"/>
    <property type="match status" value="1"/>
</dbReference>
<evidence type="ECO:0000256" key="2">
    <source>
        <dbReference type="ARBA" id="ARBA00022603"/>
    </source>
</evidence>
<proteinExistence type="inferred from homology"/>
<feature type="domain" description="DUF7059" evidence="7">
    <location>
        <begin position="17"/>
        <end position="101"/>
    </location>
</feature>
<evidence type="ECO:0000259" key="7">
    <source>
        <dbReference type="Pfam" id="PF23186"/>
    </source>
</evidence>
<dbReference type="Pfam" id="PF25004">
    <property type="entry name" value="DUF7782"/>
    <property type="match status" value="1"/>
</dbReference>
<dbReference type="Pfam" id="PF23186">
    <property type="entry name" value="DUF7059"/>
    <property type="match status" value="1"/>
</dbReference>
<keyword evidence="3" id="KW-0808">Transferase</keyword>
<evidence type="ECO:0000313" key="10">
    <source>
        <dbReference type="Proteomes" id="UP000776164"/>
    </source>
</evidence>
<dbReference type="InterPro" id="IPR002052">
    <property type="entry name" value="DNA_methylase_N6_adenine_CS"/>
</dbReference>
<dbReference type="Pfam" id="PF05175">
    <property type="entry name" value="MTS"/>
    <property type="match status" value="1"/>
</dbReference>
<name>A0ABS2L3G6_9MICO</name>
<feature type="region of interest" description="Disordered" evidence="5">
    <location>
        <begin position="411"/>
        <end position="446"/>
    </location>
</feature>
<sequence>MSSPLIARLRRDLITSSFTVETVGELWGEEAAAALFRGQRLPAVRALRRRRVDGVVQSKAETLAAVFVLNVPVSREQLDDALPQLGSRGAEQLGLVGPASGQSAPGDHAFVSARLDLRPYSFVDNFGAGSWWIVSDLGETALGRPLDVDHVLGVGGASMTLSGLMLTTHVGSVLDLGTGCGIQAMHASRHAERVVATDISARALELAALNAELNAIDNIEFRLGSLYEPVAGERFDQIVSNPPFVITPRTEGVPLYEYRDAGLVGDALVAAVIRGAEQHLAEGGVAQLLGNWEYRAGAGAGAGSNANANANANEGAGGEGSAGAGAAGGAVEPSDGLDRVSAWTSETNLDAWVIERELQDAAQYAETWIRDGGTRPGTQEFDELYAAWLDDFDSRSVKSVGFGYVLLRRRAAPPSGGSTAGRSTVGRSTAGSSTSGTSTSGTNAARLRRFERLTDARGSNPAGLGQYFEASLAGFDWQSAQSDNALLGSTVTYAHDVTEERHYWPGQENPTVMTLRQGSGFARSVSLDTALAALVGACDGDLALGQIIGALAHLLEADETELVADLLPRVRGLVNDAFLVPQVE</sequence>
<dbReference type="InterPro" id="IPR029063">
    <property type="entry name" value="SAM-dependent_MTases_sf"/>
</dbReference>
<evidence type="ECO:0000313" key="9">
    <source>
        <dbReference type="EMBL" id="MBM7471559.1"/>
    </source>
</evidence>
<keyword evidence="4" id="KW-0949">S-adenosyl-L-methionine</keyword>
<keyword evidence="2" id="KW-0489">Methyltransferase</keyword>
<dbReference type="CDD" id="cd02440">
    <property type="entry name" value="AdoMet_MTases"/>
    <property type="match status" value="1"/>
</dbReference>
<dbReference type="EMBL" id="JAFBBU010000001">
    <property type="protein sequence ID" value="MBM7471559.1"/>
    <property type="molecule type" value="Genomic_DNA"/>
</dbReference>
<comment type="caution">
    <text evidence="9">The sequence shown here is derived from an EMBL/GenBank/DDBJ whole genome shotgun (WGS) entry which is preliminary data.</text>
</comment>
<dbReference type="PROSITE" id="PS00092">
    <property type="entry name" value="N6_MTASE"/>
    <property type="match status" value="1"/>
</dbReference>
<dbReference type="InterPro" id="IPR055487">
    <property type="entry name" value="DUF7059"/>
</dbReference>
<dbReference type="Proteomes" id="UP000776164">
    <property type="component" value="Unassembled WGS sequence"/>
</dbReference>
<dbReference type="PANTHER" id="PTHR45875:SF1">
    <property type="entry name" value="METHYLTRANSFERASE N6AMT1"/>
    <property type="match status" value="1"/>
</dbReference>
<feature type="compositionally biased region" description="Low complexity" evidence="5">
    <location>
        <begin position="421"/>
        <end position="445"/>
    </location>
</feature>
<evidence type="ECO:0000259" key="6">
    <source>
        <dbReference type="Pfam" id="PF05175"/>
    </source>
</evidence>
<gene>
    <name evidence="9" type="ORF">JOE66_001193</name>
</gene>
<dbReference type="InterPro" id="IPR056684">
    <property type="entry name" value="DUF7782"/>
</dbReference>
<keyword evidence="10" id="KW-1185">Reference proteome</keyword>
<evidence type="ECO:0000256" key="1">
    <source>
        <dbReference type="ARBA" id="ARBA00006149"/>
    </source>
</evidence>
<reference evidence="9 10" key="1">
    <citation type="submission" date="2021-01" db="EMBL/GenBank/DDBJ databases">
        <title>Sequencing the genomes of 1000 actinobacteria strains.</title>
        <authorList>
            <person name="Klenk H.-P."/>
        </authorList>
    </citation>
    <scope>NUCLEOTIDE SEQUENCE [LARGE SCALE GENOMIC DNA]</scope>
    <source>
        <strain evidence="9 10">DSM 13057</strain>
    </source>
</reference>
<dbReference type="InterPro" id="IPR052190">
    <property type="entry name" value="Euk-Arch_PrmC-MTase"/>
</dbReference>
<evidence type="ECO:0000256" key="4">
    <source>
        <dbReference type="ARBA" id="ARBA00022691"/>
    </source>
</evidence>
<dbReference type="PANTHER" id="PTHR45875">
    <property type="entry name" value="METHYLTRANSFERASE N6AMT1"/>
    <property type="match status" value="1"/>
</dbReference>
<feature type="compositionally biased region" description="Gly residues" evidence="5">
    <location>
        <begin position="315"/>
        <end position="328"/>
    </location>
</feature>
<feature type="domain" description="DUF7782" evidence="8">
    <location>
        <begin position="476"/>
        <end position="581"/>
    </location>
</feature>
<evidence type="ECO:0008006" key="11">
    <source>
        <dbReference type="Google" id="ProtNLM"/>
    </source>
</evidence>
<dbReference type="InterPro" id="IPR007848">
    <property type="entry name" value="Small_mtfrase_dom"/>
</dbReference>
<feature type="region of interest" description="Disordered" evidence="5">
    <location>
        <begin position="313"/>
        <end position="337"/>
    </location>
</feature>
<dbReference type="Gene3D" id="3.40.50.150">
    <property type="entry name" value="Vaccinia Virus protein VP39"/>
    <property type="match status" value="1"/>
</dbReference>
<feature type="domain" description="Methyltransferase small" evidence="6">
    <location>
        <begin position="165"/>
        <end position="250"/>
    </location>
</feature>
<comment type="similarity">
    <text evidence="1">Belongs to the eukaryotic/archaeal PrmC-related family.</text>
</comment>
<evidence type="ECO:0000256" key="3">
    <source>
        <dbReference type="ARBA" id="ARBA00022679"/>
    </source>
</evidence>
<evidence type="ECO:0000256" key="5">
    <source>
        <dbReference type="SAM" id="MobiDB-lite"/>
    </source>
</evidence>
<organism evidence="9 10">
    <name type="scientific">Subtercola frigoramans</name>
    <dbReference type="NCBI Taxonomy" id="120298"/>
    <lineage>
        <taxon>Bacteria</taxon>
        <taxon>Bacillati</taxon>
        <taxon>Actinomycetota</taxon>
        <taxon>Actinomycetes</taxon>
        <taxon>Micrococcales</taxon>
        <taxon>Microbacteriaceae</taxon>
        <taxon>Subtercola</taxon>
    </lineage>
</organism>